<keyword evidence="3" id="KW-0812">Transmembrane</keyword>
<protein>
    <submittedName>
        <fullName evidence="6">Uncharacterized protein</fullName>
    </submittedName>
</protein>
<dbReference type="GO" id="GO:0016020">
    <property type="term" value="C:membrane"/>
    <property type="evidence" value="ECO:0007669"/>
    <property type="project" value="UniProtKB-SubCell"/>
</dbReference>
<evidence type="ECO:0000256" key="3">
    <source>
        <dbReference type="ARBA" id="ARBA00022692"/>
    </source>
</evidence>
<gene>
    <name evidence="6" type="ORF">F2Q69_00023895</name>
</gene>
<comment type="subcellular location">
    <subcellularLocation>
        <location evidence="1">Membrane</location>
        <topology evidence="1">Multi-pass membrane protein</topology>
    </subcellularLocation>
</comment>
<dbReference type="AlphaFoldDB" id="A0A8S9Q3V9"/>
<sequence>MKKRGINGAGGTIKQEKLPLLKAIGQTFKTTTYLAKGQFVCFTLSFTDSYRNLNGTVWLMKKRGINGAGGTIKQEKLPLLKAIGQTFKTTTYLAKGQFVCFTLSFTDSYRNLNGTVWYGLATTNGF</sequence>
<dbReference type="GO" id="GO:0005737">
    <property type="term" value="C:cytoplasm"/>
    <property type="evidence" value="ECO:0007669"/>
    <property type="project" value="UniProtKB-ARBA"/>
</dbReference>
<evidence type="ECO:0000256" key="2">
    <source>
        <dbReference type="ARBA" id="ARBA00008707"/>
    </source>
</evidence>
<comment type="similarity">
    <text evidence="2">Belongs to the plant DMP1 protein family.</text>
</comment>
<accession>A0A8S9Q3V9</accession>
<evidence type="ECO:0000313" key="7">
    <source>
        <dbReference type="Proteomes" id="UP000712600"/>
    </source>
</evidence>
<reference evidence="6" key="1">
    <citation type="submission" date="2019-12" db="EMBL/GenBank/DDBJ databases">
        <title>Genome sequencing and annotation of Brassica cretica.</title>
        <authorList>
            <person name="Studholme D.J."/>
            <person name="Sarris P."/>
        </authorList>
    </citation>
    <scope>NUCLEOTIDE SEQUENCE</scope>
    <source>
        <strain evidence="6">PFS-109/04</strain>
        <tissue evidence="6">Leaf</tissue>
    </source>
</reference>
<keyword evidence="5" id="KW-0472">Membrane</keyword>
<proteinExistence type="inferred from homology"/>
<dbReference type="Pfam" id="PF05078">
    <property type="entry name" value="DUF679"/>
    <property type="match status" value="1"/>
</dbReference>
<organism evidence="6 7">
    <name type="scientific">Brassica cretica</name>
    <name type="common">Mustard</name>
    <dbReference type="NCBI Taxonomy" id="69181"/>
    <lineage>
        <taxon>Eukaryota</taxon>
        <taxon>Viridiplantae</taxon>
        <taxon>Streptophyta</taxon>
        <taxon>Embryophyta</taxon>
        <taxon>Tracheophyta</taxon>
        <taxon>Spermatophyta</taxon>
        <taxon>Magnoliopsida</taxon>
        <taxon>eudicotyledons</taxon>
        <taxon>Gunneridae</taxon>
        <taxon>Pentapetalae</taxon>
        <taxon>rosids</taxon>
        <taxon>malvids</taxon>
        <taxon>Brassicales</taxon>
        <taxon>Brassicaceae</taxon>
        <taxon>Brassiceae</taxon>
        <taxon>Brassica</taxon>
    </lineage>
</organism>
<dbReference type="InterPro" id="IPR007770">
    <property type="entry name" value="DMP"/>
</dbReference>
<keyword evidence="4" id="KW-1133">Transmembrane helix</keyword>
<dbReference type="EMBL" id="QGKX02001290">
    <property type="protein sequence ID" value="KAF3536020.1"/>
    <property type="molecule type" value="Genomic_DNA"/>
</dbReference>
<dbReference type="Proteomes" id="UP000712600">
    <property type="component" value="Unassembled WGS sequence"/>
</dbReference>
<evidence type="ECO:0000256" key="5">
    <source>
        <dbReference type="ARBA" id="ARBA00023136"/>
    </source>
</evidence>
<comment type="caution">
    <text evidence="6">The sequence shown here is derived from an EMBL/GenBank/DDBJ whole genome shotgun (WGS) entry which is preliminary data.</text>
</comment>
<evidence type="ECO:0000256" key="1">
    <source>
        <dbReference type="ARBA" id="ARBA00004141"/>
    </source>
</evidence>
<name>A0A8S9Q3V9_BRACR</name>
<evidence type="ECO:0000313" key="6">
    <source>
        <dbReference type="EMBL" id="KAF3536020.1"/>
    </source>
</evidence>
<evidence type="ECO:0000256" key="4">
    <source>
        <dbReference type="ARBA" id="ARBA00022989"/>
    </source>
</evidence>